<dbReference type="GO" id="GO:0005777">
    <property type="term" value="C:peroxisome"/>
    <property type="evidence" value="ECO:0007669"/>
    <property type="project" value="UniProtKB-SubCell"/>
</dbReference>
<comment type="subcellular location">
    <subcellularLocation>
        <location evidence="2">Peroxisome</location>
    </subcellularLocation>
</comment>
<evidence type="ECO:0000256" key="9">
    <source>
        <dbReference type="ARBA" id="ARBA00023098"/>
    </source>
</evidence>
<evidence type="ECO:0000256" key="11">
    <source>
        <dbReference type="SAM" id="MobiDB-lite"/>
    </source>
</evidence>
<evidence type="ECO:0000256" key="7">
    <source>
        <dbReference type="ARBA" id="ARBA00022832"/>
    </source>
</evidence>
<dbReference type="Proteomes" id="UP001153954">
    <property type="component" value="Unassembled WGS sequence"/>
</dbReference>
<evidence type="ECO:0000313" key="14">
    <source>
        <dbReference type="Proteomes" id="UP001153954"/>
    </source>
</evidence>
<dbReference type="FunFam" id="1.20.140.10:FF:000013">
    <property type="entry name" value="Acyl-coenzyme A oxidase"/>
    <property type="match status" value="1"/>
</dbReference>
<evidence type="ECO:0000256" key="5">
    <source>
        <dbReference type="ARBA" id="ARBA00022630"/>
    </source>
</evidence>
<comment type="pathway">
    <text evidence="3">Lipid metabolism; peroxisomal fatty acid beta-oxidation.</text>
</comment>
<dbReference type="GO" id="GO:0071949">
    <property type="term" value="F:FAD binding"/>
    <property type="evidence" value="ECO:0007669"/>
    <property type="project" value="InterPro"/>
</dbReference>
<evidence type="ECO:0000256" key="8">
    <source>
        <dbReference type="ARBA" id="ARBA00023002"/>
    </source>
</evidence>
<comment type="similarity">
    <text evidence="4">Belongs to the acyl-CoA oxidase family.</text>
</comment>
<proteinExistence type="inferred from homology"/>
<comment type="caution">
    <text evidence="13">The sequence shown here is derived from an EMBL/GenBank/DDBJ whole genome shotgun (WGS) entry which is preliminary data.</text>
</comment>
<evidence type="ECO:0000256" key="4">
    <source>
        <dbReference type="ARBA" id="ARBA00006288"/>
    </source>
</evidence>
<dbReference type="GO" id="GO:0055088">
    <property type="term" value="P:lipid homeostasis"/>
    <property type="evidence" value="ECO:0007669"/>
    <property type="project" value="TreeGrafter"/>
</dbReference>
<keyword evidence="8" id="KW-0560">Oxidoreductase</keyword>
<reference evidence="13" key="1">
    <citation type="submission" date="2022-03" db="EMBL/GenBank/DDBJ databases">
        <authorList>
            <person name="Tunstrom K."/>
        </authorList>
    </citation>
    <scope>NUCLEOTIDE SEQUENCE</scope>
</reference>
<dbReference type="AlphaFoldDB" id="A0AAU9V1I7"/>
<protein>
    <recommendedName>
        <fullName evidence="12">Acyl-CoA oxidase C-terminal domain-containing protein</fullName>
    </recommendedName>
</protein>
<dbReference type="GO" id="GO:0005504">
    <property type="term" value="F:fatty acid binding"/>
    <property type="evidence" value="ECO:0007669"/>
    <property type="project" value="TreeGrafter"/>
</dbReference>
<dbReference type="PANTHER" id="PTHR10909:SF250">
    <property type="entry name" value="PEROXISOMAL ACYL-COENZYME A OXIDASE 1"/>
    <property type="match status" value="1"/>
</dbReference>
<dbReference type="PANTHER" id="PTHR10909">
    <property type="entry name" value="ELECTRON TRANSPORT OXIDOREDUCTASE"/>
    <property type="match status" value="1"/>
</dbReference>
<accession>A0AAU9V1I7</accession>
<dbReference type="Pfam" id="PF01756">
    <property type="entry name" value="ACOX"/>
    <property type="match status" value="1"/>
</dbReference>
<keyword evidence="9" id="KW-0443">Lipid metabolism</keyword>
<keyword evidence="10" id="KW-0576">Peroxisome</keyword>
<organism evidence="13 14">
    <name type="scientific">Euphydryas editha</name>
    <name type="common">Edith's checkerspot</name>
    <dbReference type="NCBI Taxonomy" id="104508"/>
    <lineage>
        <taxon>Eukaryota</taxon>
        <taxon>Metazoa</taxon>
        <taxon>Ecdysozoa</taxon>
        <taxon>Arthropoda</taxon>
        <taxon>Hexapoda</taxon>
        <taxon>Insecta</taxon>
        <taxon>Pterygota</taxon>
        <taxon>Neoptera</taxon>
        <taxon>Endopterygota</taxon>
        <taxon>Lepidoptera</taxon>
        <taxon>Glossata</taxon>
        <taxon>Ditrysia</taxon>
        <taxon>Papilionoidea</taxon>
        <taxon>Nymphalidae</taxon>
        <taxon>Nymphalinae</taxon>
        <taxon>Euphydryas</taxon>
    </lineage>
</organism>
<comment type="cofactor">
    <cofactor evidence="1">
        <name>FAD</name>
        <dbReference type="ChEBI" id="CHEBI:57692"/>
    </cofactor>
</comment>
<feature type="domain" description="Acyl-CoA oxidase C-terminal" evidence="12">
    <location>
        <begin position="84"/>
        <end position="265"/>
    </location>
</feature>
<feature type="region of interest" description="Disordered" evidence="11">
    <location>
        <begin position="22"/>
        <end position="43"/>
    </location>
</feature>
<evidence type="ECO:0000256" key="6">
    <source>
        <dbReference type="ARBA" id="ARBA00022827"/>
    </source>
</evidence>
<evidence type="ECO:0000256" key="2">
    <source>
        <dbReference type="ARBA" id="ARBA00004275"/>
    </source>
</evidence>
<dbReference type="Gene3D" id="1.20.140.10">
    <property type="entry name" value="Butyryl-CoA Dehydrogenase, subunit A, domain 3"/>
    <property type="match status" value="1"/>
</dbReference>
<dbReference type="InterPro" id="IPR036250">
    <property type="entry name" value="AcylCo_DH-like_C"/>
</dbReference>
<gene>
    <name evidence="13" type="ORF">EEDITHA_LOCUS17476</name>
</gene>
<evidence type="ECO:0000256" key="3">
    <source>
        <dbReference type="ARBA" id="ARBA00004846"/>
    </source>
</evidence>
<dbReference type="InterPro" id="IPR002655">
    <property type="entry name" value="Acyl-CoA_oxidase_C"/>
</dbReference>
<dbReference type="InterPro" id="IPR012258">
    <property type="entry name" value="Acyl-CoA_oxidase"/>
</dbReference>
<dbReference type="GO" id="GO:0003997">
    <property type="term" value="F:acyl-CoA oxidase activity"/>
    <property type="evidence" value="ECO:0007669"/>
    <property type="project" value="InterPro"/>
</dbReference>
<dbReference type="GO" id="GO:0033540">
    <property type="term" value="P:fatty acid beta-oxidation using acyl-CoA oxidase"/>
    <property type="evidence" value="ECO:0007669"/>
    <property type="project" value="TreeGrafter"/>
</dbReference>
<feature type="compositionally biased region" description="Low complexity" evidence="11">
    <location>
        <begin position="30"/>
        <end position="39"/>
    </location>
</feature>
<evidence type="ECO:0000259" key="12">
    <source>
        <dbReference type="Pfam" id="PF01756"/>
    </source>
</evidence>
<dbReference type="EMBL" id="CAKOGL010000025">
    <property type="protein sequence ID" value="CAH2102905.1"/>
    <property type="molecule type" value="Genomic_DNA"/>
</dbReference>
<dbReference type="SUPFAM" id="SSF47203">
    <property type="entry name" value="Acyl-CoA dehydrogenase C-terminal domain-like"/>
    <property type="match status" value="1"/>
</dbReference>
<keyword evidence="5" id="KW-0285">Flavoprotein</keyword>
<keyword evidence="6" id="KW-0274">FAD</keyword>
<evidence type="ECO:0000256" key="10">
    <source>
        <dbReference type="ARBA" id="ARBA00023140"/>
    </source>
</evidence>
<keyword evidence="7" id="KW-0276">Fatty acid metabolism</keyword>
<evidence type="ECO:0000313" key="13">
    <source>
        <dbReference type="EMBL" id="CAH2102905.1"/>
    </source>
</evidence>
<name>A0AAU9V1I7_EUPED</name>
<sequence>MRLSLFKGQKLTLHLTCPSKSLSHHNCKISHNSSRSKSSNDTVRGSGFLAKSWNGIVNGKKLPPTVAFLADYWNKNVKPWNDSLEGIVEGFKTTAAGKIKAACDSIQAYLDNGRQFEDAWNLCSVQLVTASEAYARYLLCDIFWRETQNMIKTTSKDLGVVLLQLAELYLVYWALEKRGDLLTYTTISKDNIELLQTRYEELLGLIRPNAVPLVDAFDIRDEILCSTLGAYDGRVYERLMEDASKSPLNKQVVNDSFHKYTKPFMIKHKL</sequence>
<keyword evidence="14" id="KW-1185">Reference proteome</keyword>
<evidence type="ECO:0000256" key="1">
    <source>
        <dbReference type="ARBA" id="ARBA00001974"/>
    </source>
</evidence>